<dbReference type="InterPro" id="IPR054058">
    <property type="entry name" value="HTH_67"/>
</dbReference>
<organism evidence="1 2">
    <name type="scientific">Pseudonocardia alaniniphila</name>
    <dbReference type="NCBI Taxonomy" id="75291"/>
    <lineage>
        <taxon>Bacteria</taxon>
        <taxon>Bacillati</taxon>
        <taxon>Actinomycetota</taxon>
        <taxon>Actinomycetes</taxon>
        <taxon>Pseudonocardiales</taxon>
        <taxon>Pseudonocardiaceae</taxon>
        <taxon>Pseudonocardia</taxon>
    </lineage>
</organism>
<dbReference type="Proteomes" id="UP001299970">
    <property type="component" value="Unassembled WGS sequence"/>
</dbReference>
<comment type="caution">
    <text evidence="1">The sequence shown here is derived from an EMBL/GenBank/DDBJ whole genome shotgun (WGS) entry which is preliminary data.</text>
</comment>
<dbReference type="EMBL" id="JAKXMK010000007">
    <property type="protein sequence ID" value="MCH6165907.1"/>
    <property type="molecule type" value="Genomic_DNA"/>
</dbReference>
<name>A0ABS9TBM7_9PSEU</name>
<dbReference type="RefSeq" id="WP_241035930.1">
    <property type="nucleotide sequence ID" value="NZ_BAAAJF010000078.1"/>
</dbReference>
<evidence type="ECO:0000313" key="1">
    <source>
        <dbReference type="EMBL" id="MCH6165907.1"/>
    </source>
</evidence>
<dbReference type="NCBIfam" id="NF047719">
    <property type="entry name" value="SCO6745_fam_HTH"/>
    <property type="match status" value="1"/>
</dbReference>
<reference evidence="1 2" key="1">
    <citation type="submission" date="2022-03" db="EMBL/GenBank/DDBJ databases">
        <title>Pseudonocardia alaer sp. nov., a novel actinomycete isolated from reed forest soil.</title>
        <authorList>
            <person name="Wang L."/>
        </authorList>
    </citation>
    <scope>NUCLEOTIDE SEQUENCE [LARGE SCALE GENOMIC DNA]</scope>
    <source>
        <strain evidence="1 2">Y-16303</strain>
    </source>
</reference>
<accession>A0ABS9TBM7</accession>
<sequence>MAERASAEPDHRSRRMWRALEPIHTITYFAPESQAACEALGTRGYWMSYFALRAAPLGAAPPEIVAALFYNFHPGLVAKVVPAVWELAPPERFRAIRLEAVDAALRRLVGAELLGSPELAEAASIAREAAVAAPTAGRALAAANAALEWPEEPHLALWHAQTVLREHRGDGHVAALLTAGLDPAEALVLFAADKEIEAEWLRKRRGWSEPEWAEAVGRLTERGLFDAGGITAAGRAVRDEVEAHTDELADAPVAAIGDAAERLVELAAPLVTAIIDADGFLRANPMALRPLVSPG</sequence>
<proteinExistence type="predicted"/>
<keyword evidence="2" id="KW-1185">Reference proteome</keyword>
<protein>
    <recommendedName>
        <fullName evidence="3">SalK</fullName>
    </recommendedName>
</protein>
<dbReference type="Pfam" id="PF21863">
    <property type="entry name" value="HTH_67"/>
    <property type="match status" value="1"/>
</dbReference>
<gene>
    <name evidence="1" type="ORF">MMF94_09450</name>
</gene>
<evidence type="ECO:0000313" key="2">
    <source>
        <dbReference type="Proteomes" id="UP001299970"/>
    </source>
</evidence>
<evidence type="ECO:0008006" key="3">
    <source>
        <dbReference type="Google" id="ProtNLM"/>
    </source>
</evidence>